<keyword evidence="2" id="KW-1185">Reference proteome</keyword>
<comment type="caution">
    <text evidence="1">The sequence shown here is derived from an EMBL/GenBank/DDBJ whole genome shotgun (WGS) entry which is preliminary data.</text>
</comment>
<accession>A0ABQ8TWQ2</accession>
<dbReference type="EMBL" id="JAJSOF020000003">
    <property type="protein sequence ID" value="KAJ4450301.1"/>
    <property type="molecule type" value="Genomic_DNA"/>
</dbReference>
<evidence type="ECO:0000313" key="2">
    <source>
        <dbReference type="Proteomes" id="UP001148838"/>
    </source>
</evidence>
<organism evidence="1 2">
    <name type="scientific">Periplaneta americana</name>
    <name type="common">American cockroach</name>
    <name type="synonym">Blatta americana</name>
    <dbReference type="NCBI Taxonomy" id="6978"/>
    <lineage>
        <taxon>Eukaryota</taxon>
        <taxon>Metazoa</taxon>
        <taxon>Ecdysozoa</taxon>
        <taxon>Arthropoda</taxon>
        <taxon>Hexapoda</taxon>
        <taxon>Insecta</taxon>
        <taxon>Pterygota</taxon>
        <taxon>Neoptera</taxon>
        <taxon>Polyneoptera</taxon>
        <taxon>Dictyoptera</taxon>
        <taxon>Blattodea</taxon>
        <taxon>Blattoidea</taxon>
        <taxon>Blattidae</taxon>
        <taxon>Blattinae</taxon>
        <taxon>Periplaneta</taxon>
    </lineage>
</organism>
<name>A0ABQ8TWQ2_PERAM</name>
<protein>
    <submittedName>
        <fullName evidence="1">Uncharacterized protein</fullName>
    </submittedName>
</protein>
<sequence>MGDSGTSSVLTRYDPCDYDRFTKVKEPLRGTRYNTRDELIRALGRSIRNINKDGRADGVRRLPNIWQKNVLSVLEEKSISRFNRNHNVIVPPDLSRFPADPKLCSDTYYHYYYTYYYHYYYSYYYHYYYAYYYHYYYAYYYHY</sequence>
<reference evidence="1 2" key="1">
    <citation type="journal article" date="2022" name="Allergy">
        <title>Genome assembly and annotation of Periplaneta americana reveal a comprehensive cockroach allergen profile.</title>
        <authorList>
            <person name="Wang L."/>
            <person name="Xiong Q."/>
            <person name="Saelim N."/>
            <person name="Wang L."/>
            <person name="Nong W."/>
            <person name="Wan A.T."/>
            <person name="Shi M."/>
            <person name="Liu X."/>
            <person name="Cao Q."/>
            <person name="Hui J.H.L."/>
            <person name="Sookrung N."/>
            <person name="Leung T.F."/>
            <person name="Tungtrongchitr A."/>
            <person name="Tsui S.K.W."/>
        </authorList>
    </citation>
    <scope>NUCLEOTIDE SEQUENCE [LARGE SCALE GENOMIC DNA]</scope>
    <source>
        <strain evidence="1">PWHHKU_190912</strain>
    </source>
</reference>
<dbReference type="Proteomes" id="UP001148838">
    <property type="component" value="Unassembled WGS sequence"/>
</dbReference>
<proteinExistence type="predicted"/>
<gene>
    <name evidence="1" type="ORF">ANN_01721</name>
</gene>
<evidence type="ECO:0000313" key="1">
    <source>
        <dbReference type="EMBL" id="KAJ4450301.1"/>
    </source>
</evidence>